<dbReference type="SMART" id="SM00644">
    <property type="entry name" value="Ami_2"/>
    <property type="match status" value="1"/>
</dbReference>
<name>A0A5D6WDK2_9FIRM</name>
<evidence type="ECO:0000313" key="5">
    <source>
        <dbReference type="Proteomes" id="UP000322783"/>
    </source>
</evidence>
<sequence>MIVIHHTGSPDMDAGAEQIHGWHLGNGWAGIGYHYVIRKDGTIERGRPEWAIDSHAYGENSHTIGIHLSGDFSAVEPTTEQIDRCGALVADICERYGIPFDRAHIVGHGELMATDCPGDNLQALLDDGTIVGKAIFYYNQSHGIEDMSEAPQEQDGSKQAGRGAERFNTVNAVPDWAKPTVEKMIGKGLLQGNGESLDLSLDMLRAFVINDRAGLYS</sequence>
<dbReference type="GO" id="GO:0008745">
    <property type="term" value="F:N-acetylmuramoyl-L-alanine amidase activity"/>
    <property type="evidence" value="ECO:0007669"/>
    <property type="project" value="InterPro"/>
</dbReference>
<comment type="caution">
    <text evidence="4">The sequence shown here is derived from an EMBL/GenBank/DDBJ whole genome shotgun (WGS) entry which is preliminary data.</text>
</comment>
<accession>A0A5D6WDK2</accession>
<dbReference type="AlphaFoldDB" id="A0A5D6WDK2"/>
<dbReference type="Proteomes" id="UP000322783">
    <property type="component" value="Unassembled WGS sequence"/>
</dbReference>
<dbReference type="Pfam" id="PF01510">
    <property type="entry name" value="Amidase_2"/>
    <property type="match status" value="1"/>
</dbReference>
<feature type="domain" description="Peptidoglycan recognition protein family" evidence="3">
    <location>
        <begin position="1"/>
        <end position="112"/>
    </location>
</feature>
<dbReference type="GO" id="GO:0008270">
    <property type="term" value="F:zinc ion binding"/>
    <property type="evidence" value="ECO:0007669"/>
    <property type="project" value="InterPro"/>
</dbReference>
<reference evidence="4 5" key="1">
    <citation type="submission" date="2019-08" db="EMBL/GenBank/DDBJ databases">
        <title>Selenomonas sp. mPRGC5 and Selenomonas sp. mPRGC8 isolated from ruminal fluid of dairy goat (Capra hircus).</title>
        <authorList>
            <person name="Poothong S."/>
            <person name="Nuengjamnong C."/>
            <person name="Tanasupawat S."/>
        </authorList>
    </citation>
    <scope>NUCLEOTIDE SEQUENCE [LARGE SCALE GENOMIC DNA]</scope>
    <source>
        <strain evidence="5">mPRGC8</strain>
    </source>
</reference>
<evidence type="ECO:0000256" key="1">
    <source>
        <dbReference type="ARBA" id="ARBA00007553"/>
    </source>
</evidence>
<dbReference type="InterPro" id="IPR006619">
    <property type="entry name" value="PGRP_domain_met/bac"/>
</dbReference>
<dbReference type="GO" id="GO:0009253">
    <property type="term" value="P:peptidoglycan catabolic process"/>
    <property type="evidence" value="ECO:0007669"/>
    <property type="project" value="InterPro"/>
</dbReference>
<gene>
    <name evidence="4" type="ORF">FZ041_14275</name>
</gene>
<dbReference type="SUPFAM" id="SSF55846">
    <property type="entry name" value="N-acetylmuramoyl-L-alanine amidase-like"/>
    <property type="match status" value="1"/>
</dbReference>
<keyword evidence="5" id="KW-1185">Reference proteome</keyword>
<dbReference type="InterPro" id="IPR036505">
    <property type="entry name" value="Amidase/PGRP_sf"/>
</dbReference>
<evidence type="ECO:0000313" key="4">
    <source>
        <dbReference type="EMBL" id="TYZ26213.1"/>
    </source>
</evidence>
<dbReference type="SMART" id="SM00701">
    <property type="entry name" value="PGRP"/>
    <property type="match status" value="1"/>
</dbReference>
<dbReference type="InterPro" id="IPR002502">
    <property type="entry name" value="Amidase_domain"/>
</dbReference>
<dbReference type="Gene3D" id="3.40.80.10">
    <property type="entry name" value="Peptidoglycan recognition protein-like"/>
    <property type="match status" value="1"/>
</dbReference>
<dbReference type="PANTHER" id="PTHR11022">
    <property type="entry name" value="PEPTIDOGLYCAN RECOGNITION PROTEIN"/>
    <property type="match status" value="1"/>
</dbReference>
<organism evidence="4 5">
    <name type="scientific">Selenomonas caprae</name>
    <dbReference type="NCBI Taxonomy" id="2606905"/>
    <lineage>
        <taxon>Bacteria</taxon>
        <taxon>Bacillati</taxon>
        <taxon>Bacillota</taxon>
        <taxon>Negativicutes</taxon>
        <taxon>Selenomonadales</taxon>
        <taxon>Selenomonadaceae</taxon>
        <taxon>Selenomonas</taxon>
    </lineage>
</organism>
<dbReference type="PANTHER" id="PTHR11022:SF41">
    <property type="entry name" value="PEPTIDOGLYCAN-RECOGNITION PROTEIN LC-RELATED"/>
    <property type="match status" value="1"/>
</dbReference>
<evidence type="ECO:0000259" key="2">
    <source>
        <dbReference type="SMART" id="SM00644"/>
    </source>
</evidence>
<dbReference type="EMBL" id="VTOZ01000056">
    <property type="protein sequence ID" value="TYZ26213.1"/>
    <property type="molecule type" value="Genomic_DNA"/>
</dbReference>
<feature type="domain" description="N-acetylmuramoyl-L-alanine amidase" evidence="2">
    <location>
        <begin position="1"/>
        <end position="118"/>
    </location>
</feature>
<dbReference type="InterPro" id="IPR015510">
    <property type="entry name" value="PGRP"/>
</dbReference>
<protein>
    <submittedName>
        <fullName evidence="4">N-acetylmuramoyl-L-alanine amidase</fullName>
    </submittedName>
</protein>
<evidence type="ECO:0000259" key="3">
    <source>
        <dbReference type="SMART" id="SM00701"/>
    </source>
</evidence>
<proteinExistence type="inferred from homology"/>
<dbReference type="CDD" id="cd06583">
    <property type="entry name" value="PGRP"/>
    <property type="match status" value="1"/>
</dbReference>
<comment type="similarity">
    <text evidence="1">Belongs to the N-acetylmuramoyl-L-alanine amidase 2 family.</text>
</comment>